<dbReference type="RefSeq" id="WP_086110010.1">
    <property type="nucleotide sequence ID" value="NZ_CAWNGD010000059.1"/>
</dbReference>
<dbReference type="InterPro" id="IPR003347">
    <property type="entry name" value="JmjC_dom"/>
</dbReference>
<evidence type="ECO:0000256" key="1">
    <source>
        <dbReference type="SAM" id="MobiDB-lite"/>
    </source>
</evidence>
<feature type="domain" description="JmjC" evidence="2">
    <location>
        <begin position="183"/>
        <end position="349"/>
    </location>
</feature>
<dbReference type="STRING" id="351656.Xvie_02948"/>
<sequence>MNFFSNARNILGDIAMWAHEEVSIYRHNKETLREMESRDALARLESAEYRNVEKVSDISVAEFSERYLMKREPVIVSDGLKGWRGKQIWGFDYFAREFGEMSVQLQDAGFKPQQIVKLRTYLQEIASLPAVELGVMNNDLDYLRYTYDSFFKHLLFTWGLGHWVKTNSFSFLAFQRIQEHWCRPYFLPENGYKIPWVQSGTLHPNKRMCQDWGLYFSAPGACTRLHVDGMRTNAVLCQVEGRKAGWIFSASLEDVVRNTAEGRADLSRSAHQSLSQGSIYQGSMRENQKSQRNDEDCIWQFDLLPGEIMLIPRGLSHEVHTLSPSISLTYNFLTSSEYKDYLDFKKQRGHGWIANAPIAAIPEFFLIHQRNAFPANLSEGASA</sequence>
<dbReference type="AlphaFoldDB" id="A0A1Y2SBG1"/>
<reference evidence="3 4" key="1">
    <citation type="submission" date="2016-10" db="EMBL/GenBank/DDBJ databases">
        <title>Systematic genetic and metabolomic analysis of Xenorhabdus and Photorhabdus spp., highlights the requirements for a dual symbiotic and pathogenic life style.</title>
        <authorList>
            <person name="Tobias N.J."/>
            <person name="Wolff H."/>
            <person name="Djahanschiri B."/>
            <person name="Pidot S.J."/>
            <person name="Stinear T.P."/>
            <person name="Ebersberger I."/>
            <person name="Bode H.B."/>
        </authorList>
    </citation>
    <scope>NUCLEOTIDE SEQUENCE [LARGE SCALE GENOMIC DNA]</scope>
    <source>
        <strain evidence="3 4">DSM 22392</strain>
    </source>
</reference>
<gene>
    <name evidence="3" type="ORF">Xvie_02948</name>
</gene>
<evidence type="ECO:0000259" key="2">
    <source>
        <dbReference type="PROSITE" id="PS51184"/>
    </source>
</evidence>
<dbReference type="GO" id="GO:0016706">
    <property type="term" value="F:2-oxoglutarate-dependent dioxygenase activity"/>
    <property type="evidence" value="ECO:0007669"/>
    <property type="project" value="TreeGrafter"/>
</dbReference>
<dbReference type="OrthoDB" id="479699at2"/>
<proteinExistence type="predicted"/>
<dbReference type="Pfam" id="PF13621">
    <property type="entry name" value="Cupin_8"/>
    <property type="match status" value="1"/>
</dbReference>
<dbReference type="Gene3D" id="2.60.120.650">
    <property type="entry name" value="Cupin"/>
    <property type="match status" value="1"/>
</dbReference>
<evidence type="ECO:0000313" key="4">
    <source>
        <dbReference type="Proteomes" id="UP000194350"/>
    </source>
</evidence>
<dbReference type="InterPro" id="IPR050910">
    <property type="entry name" value="JMJD6_ArgDemeth/LysHydrox"/>
</dbReference>
<dbReference type="PANTHER" id="PTHR12480">
    <property type="entry name" value="ARGININE DEMETHYLASE AND LYSYL-HYDROXYLASE JMJD"/>
    <property type="match status" value="1"/>
</dbReference>
<dbReference type="PROSITE" id="PS51184">
    <property type="entry name" value="JMJC"/>
    <property type="match status" value="1"/>
</dbReference>
<protein>
    <recommendedName>
        <fullName evidence="2">JmjC domain-containing protein</fullName>
    </recommendedName>
</protein>
<feature type="region of interest" description="Disordered" evidence="1">
    <location>
        <begin position="267"/>
        <end position="286"/>
    </location>
</feature>
<organism evidence="3 4">
    <name type="scientific">Xenorhabdus vietnamensis</name>
    <dbReference type="NCBI Taxonomy" id="351656"/>
    <lineage>
        <taxon>Bacteria</taxon>
        <taxon>Pseudomonadati</taxon>
        <taxon>Pseudomonadota</taxon>
        <taxon>Gammaproteobacteria</taxon>
        <taxon>Enterobacterales</taxon>
        <taxon>Morganellaceae</taxon>
        <taxon>Xenorhabdus</taxon>
    </lineage>
</organism>
<accession>A0A1Y2SBG1</accession>
<dbReference type="Proteomes" id="UP000194350">
    <property type="component" value="Unassembled WGS sequence"/>
</dbReference>
<dbReference type="PANTHER" id="PTHR12480:SF19">
    <property type="entry name" value="CUPIN-LIKE DOMAIN-CONTAINING PROTEIN"/>
    <property type="match status" value="1"/>
</dbReference>
<dbReference type="InterPro" id="IPR041667">
    <property type="entry name" value="Cupin_8"/>
</dbReference>
<feature type="compositionally biased region" description="Polar residues" evidence="1">
    <location>
        <begin position="269"/>
        <end position="285"/>
    </location>
</feature>
<dbReference type="EMBL" id="MUBJ01000017">
    <property type="protein sequence ID" value="OTA15282.1"/>
    <property type="molecule type" value="Genomic_DNA"/>
</dbReference>
<evidence type="ECO:0000313" key="3">
    <source>
        <dbReference type="EMBL" id="OTA15282.1"/>
    </source>
</evidence>
<name>A0A1Y2SBG1_9GAMM</name>
<comment type="caution">
    <text evidence="3">The sequence shown here is derived from an EMBL/GenBank/DDBJ whole genome shotgun (WGS) entry which is preliminary data.</text>
</comment>
<keyword evidence="4" id="KW-1185">Reference proteome</keyword>
<dbReference type="SUPFAM" id="SSF51197">
    <property type="entry name" value="Clavaminate synthase-like"/>
    <property type="match status" value="1"/>
</dbReference>